<dbReference type="EC" id="2.4.-.-" evidence="2"/>
<gene>
    <name evidence="2" type="ORF">OO014_05710</name>
</gene>
<feature type="region of interest" description="Disordered" evidence="1">
    <location>
        <begin position="376"/>
        <end position="399"/>
    </location>
</feature>
<evidence type="ECO:0000313" key="2">
    <source>
        <dbReference type="EMBL" id="MDC5696746.1"/>
    </source>
</evidence>
<sequence>MSDAMAAAAPGPVLVVTVVHHPEDARIRYREIQALLDAGHPVTYAAPFSDYGVTPTPRERLTTIDVPRAVGRRRLKALRAAHGLLSRLGGSYAAVIIHDPELLLATAGRRFPQLIWDVHEDTAAAIEVKAWLPGLLRRPAAAAVRLIERAAERRYALLLAEPGYRDRFRREHPVIPNTTMVPDAVAPPGRDRVVYLGAVTVARGARVMAAAGRLIRERTGDAVRVEIIGPPRDEESRRILEEAESRGDLRLHGFVPNEEALGMVSGSLAGLSLLRDEPNYRHSTPTKVYEYLAHGVPVVTTPLPLARELVEASHGGVVVPFDDADAVAAAVIDLWRAPERVLQMSAHGHAYAREHHDWRSMKGTFVDTVREVMQQARTAGGQGPDAGTATRPTLPGGYS</sequence>
<dbReference type="EMBL" id="JAPFQL010000017">
    <property type="protein sequence ID" value="MDC5696746.1"/>
    <property type="molecule type" value="Genomic_DNA"/>
</dbReference>
<evidence type="ECO:0000313" key="3">
    <source>
        <dbReference type="Proteomes" id="UP001150259"/>
    </source>
</evidence>
<proteinExistence type="predicted"/>
<keyword evidence="3" id="KW-1185">Reference proteome</keyword>
<dbReference type="PANTHER" id="PTHR12526">
    <property type="entry name" value="GLYCOSYLTRANSFERASE"/>
    <property type="match status" value="1"/>
</dbReference>
<keyword evidence="2" id="KW-0808">Transferase</keyword>
<evidence type="ECO:0000256" key="1">
    <source>
        <dbReference type="SAM" id="MobiDB-lite"/>
    </source>
</evidence>
<keyword evidence="2" id="KW-0328">Glycosyltransferase</keyword>
<dbReference type="SUPFAM" id="SSF53756">
    <property type="entry name" value="UDP-Glycosyltransferase/glycogen phosphorylase"/>
    <property type="match status" value="1"/>
</dbReference>
<dbReference type="GO" id="GO:0016757">
    <property type="term" value="F:glycosyltransferase activity"/>
    <property type="evidence" value="ECO:0007669"/>
    <property type="project" value="UniProtKB-KW"/>
</dbReference>
<protein>
    <submittedName>
        <fullName evidence="2">Glycosyltransferase</fullName>
        <ecNumber evidence="2">2.4.-.-</ecNumber>
    </submittedName>
</protein>
<reference evidence="2 3" key="1">
    <citation type="submission" date="2022-11" db="EMBL/GenBank/DDBJ databases">
        <title>Anaerobic phenanthrene biodegradation by a DNRA strain PheN6.</title>
        <authorList>
            <person name="Zhang Z."/>
        </authorList>
    </citation>
    <scope>NUCLEOTIDE SEQUENCE [LARGE SCALE GENOMIC DNA]</scope>
    <source>
        <strain evidence="2 3">PheN6</strain>
    </source>
</reference>
<accession>A0ABT5GFR5</accession>
<dbReference type="Gene3D" id="3.40.50.2000">
    <property type="entry name" value="Glycogen Phosphorylase B"/>
    <property type="match status" value="2"/>
</dbReference>
<dbReference type="Pfam" id="PF13692">
    <property type="entry name" value="Glyco_trans_1_4"/>
    <property type="match status" value="1"/>
</dbReference>
<comment type="caution">
    <text evidence="2">The sequence shown here is derived from an EMBL/GenBank/DDBJ whole genome shotgun (WGS) entry which is preliminary data.</text>
</comment>
<dbReference type="Proteomes" id="UP001150259">
    <property type="component" value="Unassembled WGS sequence"/>
</dbReference>
<name>A0ABT5GFR5_9MICO</name>
<dbReference type="RefSeq" id="WP_272461322.1">
    <property type="nucleotide sequence ID" value="NZ_JAPFQL010000017.1"/>
</dbReference>
<organism evidence="2 3">
    <name type="scientific">Intrasporangium calvum</name>
    <dbReference type="NCBI Taxonomy" id="53358"/>
    <lineage>
        <taxon>Bacteria</taxon>
        <taxon>Bacillati</taxon>
        <taxon>Actinomycetota</taxon>
        <taxon>Actinomycetes</taxon>
        <taxon>Micrococcales</taxon>
        <taxon>Intrasporangiaceae</taxon>
        <taxon>Intrasporangium</taxon>
    </lineage>
</organism>